<reference evidence="1" key="1">
    <citation type="submission" date="2014-03" db="EMBL/GenBank/DDBJ databases">
        <title>Draft Genome Sequence of Mycobacterium cosmeticum DSM 44829.</title>
        <authorList>
            <person name="Croce O."/>
            <person name="Robert C."/>
            <person name="Raoult D."/>
            <person name="Drancourt M."/>
        </authorList>
    </citation>
    <scope>NUCLEOTIDE SEQUENCE [LARGE SCALE GENOMIC DNA]</scope>
    <source>
        <strain evidence="1">DSM 44829</strain>
    </source>
</reference>
<dbReference type="AlphaFoldDB" id="W9AYV4"/>
<organism evidence="1 2">
    <name type="scientific">Mycolicibacterium cosmeticum</name>
    <dbReference type="NCBI Taxonomy" id="258533"/>
    <lineage>
        <taxon>Bacteria</taxon>
        <taxon>Bacillati</taxon>
        <taxon>Actinomycetota</taxon>
        <taxon>Actinomycetes</taxon>
        <taxon>Mycobacteriales</taxon>
        <taxon>Mycobacteriaceae</taxon>
        <taxon>Mycolicibacterium</taxon>
    </lineage>
</organism>
<comment type="caution">
    <text evidence="1">The sequence shown here is derived from an EMBL/GenBank/DDBJ whole genome shotgun (WGS) entry which is preliminary data.</text>
</comment>
<protein>
    <submittedName>
        <fullName evidence="1">Uncharacterized protein</fullName>
    </submittedName>
</protein>
<dbReference type="Proteomes" id="UP000028870">
    <property type="component" value="Unassembled WGS sequence"/>
</dbReference>
<evidence type="ECO:0000313" key="2">
    <source>
        <dbReference type="Proteomes" id="UP000028870"/>
    </source>
</evidence>
<dbReference type="eggNOG" id="ENOG5031XFB">
    <property type="taxonomic scope" value="Bacteria"/>
</dbReference>
<name>W9AYV4_MYCCO</name>
<keyword evidence="2" id="KW-1185">Reference proteome</keyword>
<evidence type="ECO:0000313" key="1">
    <source>
        <dbReference type="EMBL" id="CDO08072.1"/>
    </source>
</evidence>
<dbReference type="EMBL" id="CCBB010000001">
    <property type="protein sequence ID" value="CDO08072.1"/>
    <property type="molecule type" value="Genomic_DNA"/>
</dbReference>
<proteinExistence type="predicted"/>
<reference evidence="1" key="2">
    <citation type="submission" date="2014-03" db="EMBL/GenBank/DDBJ databases">
        <authorList>
            <person name="Urmite Genomes"/>
        </authorList>
    </citation>
    <scope>NUCLEOTIDE SEQUENCE</scope>
    <source>
        <strain evidence="1">DSM 44829</strain>
    </source>
</reference>
<sequence>MARQTPKKVVVSKEAVKRAGARATKASAKLAGRVVPADHRRSAAVMAYLAKQRLHEG</sequence>
<gene>
    <name evidence="1" type="ORF">BN977_02891</name>
</gene>
<accession>W9AYV4</accession>